<gene>
    <name evidence="3" type="ORF">AWJ20_2116</name>
</gene>
<feature type="region of interest" description="Disordered" evidence="1">
    <location>
        <begin position="1"/>
        <end position="108"/>
    </location>
</feature>
<dbReference type="GO" id="GO:0005737">
    <property type="term" value="C:cytoplasm"/>
    <property type="evidence" value="ECO:0007669"/>
    <property type="project" value="TreeGrafter"/>
</dbReference>
<dbReference type="OrthoDB" id="69269at2759"/>
<dbReference type="InterPro" id="IPR004177">
    <property type="entry name" value="DDHD_dom"/>
</dbReference>
<dbReference type="SUPFAM" id="SSF53474">
    <property type="entry name" value="alpha/beta-Hydrolases"/>
    <property type="match status" value="1"/>
</dbReference>
<dbReference type="InterPro" id="IPR058055">
    <property type="entry name" value="PA-PLA1"/>
</dbReference>
<name>A0A167EVR3_9ASCO</name>
<feature type="compositionally biased region" description="Polar residues" evidence="1">
    <location>
        <begin position="74"/>
        <end position="85"/>
    </location>
</feature>
<dbReference type="EMBL" id="CP014503">
    <property type="protein sequence ID" value="ANB14521.1"/>
    <property type="molecule type" value="Genomic_DNA"/>
</dbReference>
<proteinExistence type="predicted"/>
<evidence type="ECO:0000313" key="4">
    <source>
        <dbReference type="Proteomes" id="UP000189580"/>
    </source>
</evidence>
<reference evidence="3 4" key="1">
    <citation type="submission" date="2016-02" db="EMBL/GenBank/DDBJ databases">
        <title>Complete genome sequence and transcriptome regulation of the pentose utilising yeast Sugiyamaella lignohabitans.</title>
        <authorList>
            <person name="Bellasio M."/>
            <person name="Peymann A."/>
            <person name="Valli M."/>
            <person name="Sipitzky M."/>
            <person name="Graf A."/>
            <person name="Sauer M."/>
            <person name="Marx H."/>
            <person name="Mattanovich D."/>
        </authorList>
    </citation>
    <scope>NUCLEOTIDE SEQUENCE [LARGE SCALE GENOMIC DNA]</scope>
    <source>
        <strain evidence="3 4">CBS 10342</strain>
    </source>
</reference>
<feature type="compositionally biased region" description="Basic and acidic residues" evidence="1">
    <location>
        <begin position="61"/>
        <end position="71"/>
    </location>
</feature>
<feature type="compositionally biased region" description="Acidic residues" evidence="1">
    <location>
        <begin position="272"/>
        <end position="287"/>
    </location>
</feature>
<organism evidence="3 4">
    <name type="scientific">Sugiyamaella lignohabitans</name>
    <dbReference type="NCBI Taxonomy" id="796027"/>
    <lineage>
        <taxon>Eukaryota</taxon>
        <taxon>Fungi</taxon>
        <taxon>Dikarya</taxon>
        <taxon>Ascomycota</taxon>
        <taxon>Saccharomycotina</taxon>
        <taxon>Dipodascomycetes</taxon>
        <taxon>Dipodascales</taxon>
        <taxon>Trichomonascaceae</taxon>
        <taxon>Sugiyamaella</taxon>
    </lineage>
</organism>
<dbReference type="KEGG" id="slb:AWJ20_2116"/>
<evidence type="ECO:0000259" key="2">
    <source>
        <dbReference type="PROSITE" id="PS51043"/>
    </source>
</evidence>
<feature type="domain" description="DDHD" evidence="2">
    <location>
        <begin position="591"/>
        <end position="846"/>
    </location>
</feature>
<dbReference type="SMART" id="SM01127">
    <property type="entry name" value="DDHD"/>
    <property type="match status" value="1"/>
</dbReference>
<dbReference type="GO" id="GO:0004620">
    <property type="term" value="F:phospholipase activity"/>
    <property type="evidence" value="ECO:0007669"/>
    <property type="project" value="TreeGrafter"/>
</dbReference>
<evidence type="ECO:0000256" key="1">
    <source>
        <dbReference type="SAM" id="MobiDB-lite"/>
    </source>
</evidence>
<dbReference type="InterPro" id="IPR029058">
    <property type="entry name" value="AB_hydrolase_fold"/>
</dbReference>
<dbReference type="RefSeq" id="XP_018736998.1">
    <property type="nucleotide sequence ID" value="XM_018879044.1"/>
</dbReference>
<feature type="compositionally biased region" description="Basic and acidic residues" evidence="1">
    <location>
        <begin position="288"/>
        <end position="319"/>
    </location>
</feature>
<dbReference type="GO" id="GO:0046872">
    <property type="term" value="F:metal ion binding"/>
    <property type="evidence" value="ECO:0007669"/>
    <property type="project" value="InterPro"/>
</dbReference>
<dbReference type="Pfam" id="PF02862">
    <property type="entry name" value="DDHD"/>
    <property type="match status" value="1"/>
</dbReference>
<sequence>MVEQEAPARELWFFHDSPVELEDPSTPLPTATATPPQGTPTQSPRRSREKSPATFGAHFSESLRSRGRERSVSTGTPVNGTSGNTLKPRPSSGSLKDEESQNTPAKGSISYPVFSVTSLVGSVTPNLNWQAFSPYDCRLLNKEYNKPLEEEEEPVPVGCNRLYQVSLQSMDMTPIYWAPLTSPYNVHCSSWFFSTSLTPIEPSLEDAIEEAFQEIKPWTSTYLAELEAAITVPEAMTKLKTPITYFDGRSDVSVEVVFAPTFKRDSANELQPEQEEEEKEEEEEEDSNDKKGQDIDLAKGESEKNDQTAKEEDGAKDVNSDAASIASSVASGPESYPVAYIFSASSSVSIPYIFSSTSPAQLISSLVAGKAPPGTLFTVQRHFSWQDWKALRNLPDRPSDGDEYAPRKITQLVLVFHGIGQKLTERVESFNFTYAINSFRIQVSNFVDSQQLSQYIKEDTNILTLPINWRRIIDFENLKGTENKPKNSEFSLSDITMKSIPSVRNLISDVMLDIPYYMSRHKKLLLDAAAQEANRVYSLFTKINPEFEKSGGTVNIIGHSLGSSIAVDLLSSQPTDVTKCKPEELEKKRTLKFNVHNLFLVGSPVGFFLLLENAQLHPRELYDRKNKIDPGDTTHKYPYGCIAVRNVYNILHYSDPIAYYIGPTVDRLQVSLIETATLPSEKAFIVAQAADAAGWVNALTSRIPFMGSPKNESTKDITIQEKEKQMPDEEDAEVQILDEKTKPLKELLPGVTLNSEYVEVEPVTNPTDAQLPKPGQTVELEDRDFEKESSGEEKLILLNENGQIDWVIPLTVSLESVSQYVSMLTAHSGYWDSKDFARMVAIECGRAKGVDNTISQYRARKKNKSS</sequence>
<accession>A0A167EVR3</accession>
<dbReference type="PANTHER" id="PTHR23509:SF6">
    <property type="entry name" value="PHOSPHOLIPASE C1020.13C-RELATED"/>
    <property type="match status" value="1"/>
</dbReference>
<dbReference type="PROSITE" id="PS51043">
    <property type="entry name" value="DDHD"/>
    <property type="match status" value="1"/>
</dbReference>
<dbReference type="AlphaFoldDB" id="A0A167EVR3"/>
<dbReference type="Proteomes" id="UP000189580">
    <property type="component" value="Chromosome b"/>
</dbReference>
<protein>
    <submittedName>
        <fullName evidence="3">Putative carboxylic ester hydrolase</fullName>
    </submittedName>
</protein>
<evidence type="ECO:0000313" key="3">
    <source>
        <dbReference type="EMBL" id="ANB14521.1"/>
    </source>
</evidence>
<feature type="compositionally biased region" description="Low complexity" evidence="1">
    <location>
        <begin position="24"/>
        <end position="44"/>
    </location>
</feature>
<dbReference type="PANTHER" id="PTHR23509">
    <property type="entry name" value="PA-PL1 PHOSPHOLIPASE FAMILY"/>
    <property type="match status" value="1"/>
</dbReference>
<keyword evidence="4" id="KW-1185">Reference proteome</keyword>
<keyword evidence="3" id="KW-0378">Hydrolase</keyword>
<dbReference type="GeneID" id="30033992"/>
<feature type="region of interest" description="Disordered" evidence="1">
    <location>
        <begin position="264"/>
        <end position="320"/>
    </location>
</feature>